<gene>
    <name evidence="2" type="ORF">L9F63_024572</name>
</gene>
<evidence type="ECO:0000313" key="3">
    <source>
        <dbReference type="Proteomes" id="UP001233999"/>
    </source>
</evidence>
<evidence type="ECO:0000256" key="1">
    <source>
        <dbReference type="SAM" id="Phobius"/>
    </source>
</evidence>
<keyword evidence="1" id="KW-0472">Membrane</keyword>
<evidence type="ECO:0000313" key="2">
    <source>
        <dbReference type="EMBL" id="KAJ9579321.1"/>
    </source>
</evidence>
<reference evidence="2" key="2">
    <citation type="submission" date="2023-05" db="EMBL/GenBank/DDBJ databases">
        <authorList>
            <person name="Fouks B."/>
        </authorList>
    </citation>
    <scope>NUCLEOTIDE SEQUENCE</scope>
    <source>
        <strain evidence="2">Stay&amp;Tobe</strain>
        <tissue evidence="2">Testes</tissue>
    </source>
</reference>
<organism evidence="2 3">
    <name type="scientific">Diploptera punctata</name>
    <name type="common">Pacific beetle cockroach</name>
    <dbReference type="NCBI Taxonomy" id="6984"/>
    <lineage>
        <taxon>Eukaryota</taxon>
        <taxon>Metazoa</taxon>
        <taxon>Ecdysozoa</taxon>
        <taxon>Arthropoda</taxon>
        <taxon>Hexapoda</taxon>
        <taxon>Insecta</taxon>
        <taxon>Pterygota</taxon>
        <taxon>Neoptera</taxon>
        <taxon>Polyneoptera</taxon>
        <taxon>Dictyoptera</taxon>
        <taxon>Blattodea</taxon>
        <taxon>Blaberoidea</taxon>
        <taxon>Blaberidae</taxon>
        <taxon>Diplopterinae</taxon>
        <taxon>Diploptera</taxon>
    </lineage>
</organism>
<dbReference type="Proteomes" id="UP001233999">
    <property type="component" value="Unassembled WGS sequence"/>
</dbReference>
<reference evidence="2" key="1">
    <citation type="journal article" date="2023" name="IScience">
        <title>Live-bearing cockroach genome reveals convergent evolutionary mechanisms linked to viviparity in insects and beyond.</title>
        <authorList>
            <person name="Fouks B."/>
            <person name="Harrison M.C."/>
            <person name="Mikhailova A.A."/>
            <person name="Marchal E."/>
            <person name="English S."/>
            <person name="Carruthers M."/>
            <person name="Jennings E.C."/>
            <person name="Chiamaka E.L."/>
            <person name="Frigard R.A."/>
            <person name="Pippel M."/>
            <person name="Attardo G.M."/>
            <person name="Benoit J.B."/>
            <person name="Bornberg-Bauer E."/>
            <person name="Tobe S.S."/>
        </authorList>
    </citation>
    <scope>NUCLEOTIDE SEQUENCE</scope>
    <source>
        <strain evidence="2">Stay&amp;Tobe</strain>
    </source>
</reference>
<keyword evidence="3" id="KW-1185">Reference proteome</keyword>
<keyword evidence="1" id="KW-1133">Transmembrane helix</keyword>
<protein>
    <submittedName>
        <fullName evidence="2">Uncharacterized protein</fullName>
    </submittedName>
</protein>
<accession>A0AAD7ZF22</accession>
<keyword evidence="1" id="KW-0812">Transmembrane</keyword>
<name>A0AAD7ZF22_DIPPU</name>
<dbReference type="EMBL" id="JASPKZ010008513">
    <property type="protein sequence ID" value="KAJ9579321.1"/>
    <property type="molecule type" value="Genomic_DNA"/>
</dbReference>
<dbReference type="AlphaFoldDB" id="A0AAD7ZF22"/>
<comment type="caution">
    <text evidence="2">The sequence shown here is derived from an EMBL/GenBank/DDBJ whole genome shotgun (WGS) entry which is preliminary data.</text>
</comment>
<feature type="non-terminal residue" evidence="2">
    <location>
        <position position="112"/>
    </location>
</feature>
<proteinExistence type="predicted"/>
<sequence length="112" mass="12759">MKSRQVPPPELHLCAPAAMIFTVNDVVSIMICAQTRTDEVHQLCLCAGCQNETNLSFKSLPMDAAEHFSKNLPVDATEPFYKMVYLTVQARFYYNFDKCLFLLDLIFFAIIT</sequence>
<feature type="transmembrane region" description="Helical" evidence="1">
    <location>
        <begin position="92"/>
        <end position="111"/>
    </location>
</feature>